<dbReference type="Pfam" id="PF01807">
    <property type="entry name" value="Zn_ribbon_DnaG"/>
    <property type="match status" value="1"/>
</dbReference>
<dbReference type="Gene3D" id="3.90.580.10">
    <property type="entry name" value="Zinc finger, CHC2-type domain"/>
    <property type="match status" value="1"/>
</dbReference>
<keyword evidence="6 12" id="KW-0479">Metal-binding</keyword>
<dbReference type="InterPro" id="IPR016136">
    <property type="entry name" value="DNA_helicase_N/primase_C"/>
</dbReference>
<dbReference type="PIRSF" id="PIRSF002811">
    <property type="entry name" value="DnaG"/>
    <property type="match status" value="1"/>
</dbReference>
<keyword evidence="8 12" id="KW-0862">Zinc</keyword>
<dbReference type="SUPFAM" id="SSF57783">
    <property type="entry name" value="Zinc beta-ribbon"/>
    <property type="match status" value="1"/>
</dbReference>
<proteinExistence type="inferred from homology"/>
<dbReference type="InterPro" id="IPR036977">
    <property type="entry name" value="DNA_primase_Znf_CHC2"/>
</dbReference>
<dbReference type="CDD" id="cd03364">
    <property type="entry name" value="TOPRIM_DnaG_primases"/>
    <property type="match status" value="1"/>
</dbReference>
<feature type="domain" description="Toprim" evidence="15">
    <location>
        <begin position="273"/>
        <end position="355"/>
    </location>
</feature>
<comment type="similarity">
    <text evidence="12 13">Belongs to the DnaG primase family.</text>
</comment>
<organism evidence="16 17">
    <name type="scientific">Nitrosomonas ureae</name>
    <dbReference type="NCBI Taxonomy" id="44577"/>
    <lineage>
        <taxon>Bacteria</taxon>
        <taxon>Pseudomonadati</taxon>
        <taxon>Pseudomonadota</taxon>
        <taxon>Betaproteobacteria</taxon>
        <taxon>Nitrosomonadales</taxon>
        <taxon>Nitrosomonadaceae</taxon>
        <taxon>Nitrosomonas</taxon>
    </lineage>
</organism>
<evidence type="ECO:0000313" key="16">
    <source>
        <dbReference type="EMBL" id="SNX60689.1"/>
    </source>
</evidence>
<dbReference type="SMART" id="SM00493">
    <property type="entry name" value="TOPRIM"/>
    <property type="match status" value="1"/>
</dbReference>
<keyword evidence="7 12" id="KW-0863">Zinc-finger</keyword>
<keyword evidence="9" id="KW-0460">Magnesium</keyword>
<comment type="subunit">
    <text evidence="12">Monomer. Interacts with DnaB.</text>
</comment>
<dbReference type="EMBL" id="LT907782">
    <property type="protein sequence ID" value="SNX60689.1"/>
    <property type="molecule type" value="Genomic_DNA"/>
</dbReference>
<dbReference type="PROSITE" id="PS50880">
    <property type="entry name" value="TOPRIM"/>
    <property type="match status" value="1"/>
</dbReference>
<dbReference type="Gene3D" id="3.90.980.10">
    <property type="entry name" value="DNA primase, catalytic core, N-terminal domain"/>
    <property type="match status" value="1"/>
</dbReference>
<keyword evidence="5 12" id="KW-0235">DNA replication</keyword>
<comment type="cofactor">
    <cofactor evidence="12 13 14">
        <name>Zn(2+)</name>
        <dbReference type="ChEBI" id="CHEBI:29105"/>
    </cofactor>
    <text evidence="12 13 14">Binds 1 zinc ion per monomer.</text>
</comment>
<protein>
    <recommendedName>
        <fullName evidence="12 13">DNA primase</fullName>
        <ecNumber evidence="12">2.7.7.101</ecNumber>
    </recommendedName>
</protein>
<dbReference type="Gene3D" id="1.20.50.20">
    <property type="entry name" value="DnaG, RNA polymerase domain, helical bundle"/>
    <property type="match status" value="1"/>
</dbReference>
<evidence type="ECO:0000313" key="17">
    <source>
        <dbReference type="Proteomes" id="UP000242498"/>
    </source>
</evidence>
<keyword evidence="2 12" id="KW-0639">Primosome</keyword>
<dbReference type="Pfam" id="PF10410">
    <property type="entry name" value="DnaB_bind"/>
    <property type="match status" value="1"/>
</dbReference>
<comment type="catalytic activity">
    <reaction evidence="12">
        <text>ssDNA + n NTP = ssDNA/pppN(pN)n-1 hybrid + (n-1) diphosphate.</text>
        <dbReference type="EC" id="2.7.7.101"/>
    </reaction>
</comment>
<reference evidence="16 17" key="1">
    <citation type="submission" date="2017-08" db="EMBL/GenBank/DDBJ databases">
        <authorList>
            <person name="de Groot N.N."/>
        </authorList>
    </citation>
    <scope>NUCLEOTIDE SEQUENCE [LARGE SCALE GENOMIC DNA]</scope>
    <source>
        <strain evidence="16 17">Nm15</strain>
    </source>
</reference>
<dbReference type="GO" id="GO:0003899">
    <property type="term" value="F:DNA-directed RNA polymerase activity"/>
    <property type="evidence" value="ECO:0007669"/>
    <property type="project" value="UniProtKB-UniRule"/>
</dbReference>
<keyword evidence="1 12" id="KW-0240">DNA-directed RNA polymerase</keyword>
<dbReference type="SMART" id="SM00400">
    <property type="entry name" value="ZnF_CHCC"/>
    <property type="match status" value="1"/>
</dbReference>
<dbReference type="Gene3D" id="3.40.1360.10">
    <property type="match status" value="1"/>
</dbReference>
<name>A0A285BZP9_9PROT</name>
<dbReference type="InterPro" id="IPR034151">
    <property type="entry name" value="TOPRIM_DnaG_bac"/>
</dbReference>
<dbReference type="HAMAP" id="MF_00974">
    <property type="entry name" value="DNA_primase_DnaG"/>
    <property type="match status" value="1"/>
</dbReference>
<dbReference type="PANTHER" id="PTHR30313:SF2">
    <property type="entry name" value="DNA PRIMASE"/>
    <property type="match status" value="1"/>
</dbReference>
<dbReference type="Proteomes" id="UP000242498">
    <property type="component" value="Chromosome I"/>
</dbReference>
<evidence type="ECO:0000256" key="12">
    <source>
        <dbReference type="HAMAP-Rule" id="MF_00974"/>
    </source>
</evidence>
<accession>A0A285BZP9</accession>
<evidence type="ECO:0000256" key="13">
    <source>
        <dbReference type="PIRNR" id="PIRNR002811"/>
    </source>
</evidence>
<dbReference type="GO" id="GO:0005737">
    <property type="term" value="C:cytoplasm"/>
    <property type="evidence" value="ECO:0007669"/>
    <property type="project" value="TreeGrafter"/>
</dbReference>
<dbReference type="InterPro" id="IPR006171">
    <property type="entry name" value="TOPRIM_dom"/>
</dbReference>
<dbReference type="InterPro" id="IPR013173">
    <property type="entry name" value="DNA_primase_DnaG_DnaB-bd_dom"/>
</dbReference>
<sequence>MIPQTFIHDLLNRADIVDTIDRHVSLKKAGANYVACCPFHNEKTPSFTVSQSKQFYHCFGCGAHGSVIDFLMEYSGLSFVEAVRDLAASVGMQVPIQQAGTPSNSAVRNDSEYFASDHYTNDPAISSQDLLNVMQIATRFYREQLKNSEKAIAYLKKRGFSGESAARFAIGYAPAGWQNLQTVFSDYKSEKTRNLLVQAGLVIVGDEDKQYDRFRNRIMFPILNQKGQIIGFGGRVLDDEEPKYLNSPETILFEKGRELYNLFSARRAIREVNCALVVEGYMDVISLAQYGIDYTVASLGTSITSFHLQKLLRQTDQIIFCFDGDKAGRKAAWRALENSLALLSDGKLLSFLFLPEGTDPDSYIKKNGRKSFEQLLKQSIPLSEFLFKELCSRIDIQTSEGRAKLINDAKPLLQQVTAAALSLMLLKRLAELSNIDQPELEEKLQIKPSSKKYVTRKAPPKQLATPYRRLIMMLLHNPNYINRLNRNWFSEEKENSKEITALKSLIELFDKNPHLINSELPTSTIFAYLQDSAHRTLLENIESETLKWDDEIDLEAEFLGTLEKLQQAQRKKRITELYSKPLSMLTNDEKRELQQLAMR</sequence>
<keyword evidence="3 12" id="KW-0808">Transferase</keyword>
<dbReference type="NCBIfam" id="TIGR01391">
    <property type="entry name" value="dnaG"/>
    <property type="match status" value="1"/>
</dbReference>
<gene>
    <name evidence="12" type="primary">dnaG</name>
    <name evidence="16" type="ORF">SAMN06296273_2159</name>
</gene>
<dbReference type="Pfam" id="PF08275">
    <property type="entry name" value="DNAG_N"/>
    <property type="match status" value="1"/>
</dbReference>
<evidence type="ECO:0000256" key="4">
    <source>
        <dbReference type="ARBA" id="ARBA00022695"/>
    </source>
</evidence>
<dbReference type="GO" id="GO:1990077">
    <property type="term" value="C:primosome complex"/>
    <property type="evidence" value="ECO:0007669"/>
    <property type="project" value="UniProtKB-KW"/>
</dbReference>
<evidence type="ECO:0000256" key="3">
    <source>
        <dbReference type="ARBA" id="ARBA00022679"/>
    </source>
</evidence>
<dbReference type="FunFam" id="3.90.580.10:FF:000001">
    <property type="entry name" value="DNA primase"/>
    <property type="match status" value="1"/>
</dbReference>
<evidence type="ECO:0000256" key="1">
    <source>
        <dbReference type="ARBA" id="ARBA00022478"/>
    </source>
</evidence>
<evidence type="ECO:0000256" key="5">
    <source>
        <dbReference type="ARBA" id="ARBA00022705"/>
    </source>
</evidence>
<dbReference type="PANTHER" id="PTHR30313">
    <property type="entry name" value="DNA PRIMASE"/>
    <property type="match status" value="1"/>
</dbReference>
<dbReference type="FunFam" id="3.40.1360.10:FF:000002">
    <property type="entry name" value="DNA primase"/>
    <property type="match status" value="1"/>
</dbReference>
<dbReference type="InterPro" id="IPR037068">
    <property type="entry name" value="DNA_primase_core_N_sf"/>
</dbReference>
<evidence type="ECO:0000256" key="14">
    <source>
        <dbReference type="PIRSR" id="PIRSR002811-1"/>
    </source>
</evidence>
<keyword evidence="4 12" id="KW-0548">Nucleotidyltransferase</keyword>
<dbReference type="Gene3D" id="1.10.860.10">
    <property type="entry name" value="DNAb Helicase, Chain A"/>
    <property type="match status" value="1"/>
</dbReference>
<keyword evidence="11 12" id="KW-0804">Transcription</keyword>
<evidence type="ECO:0000256" key="7">
    <source>
        <dbReference type="ARBA" id="ARBA00022771"/>
    </source>
</evidence>
<comment type="domain">
    <text evidence="12">Contains an N-terminal zinc-binding domain, a central core domain that contains the primase activity, and a C-terminal DnaB-binding domain.</text>
</comment>
<dbReference type="GO" id="GO:0006269">
    <property type="term" value="P:DNA replication, synthesis of primer"/>
    <property type="evidence" value="ECO:0007669"/>
    <property type="project" value="UniProtKB-UniRule"/>
</dbReference>
<dbReference type="InterPro" id="IPR013264">
    <property type="entry name" value="DNAG_N"/>
</dbReference>
<dbReference type="GO" id="GO:0008270">
    <property type="term" value="F:zinc ion binding"/>
    <property type="evidence" value="ECO:0007669"/>
    <property type="project" value="UniProtKB-UniRule"/>
</dbReference>
<evidence type="ECO:0000259" key="15">
    <source>
        <dbReference type="PROSITE" id="PS50880"/>
    </source>
</evidence>
<dbReference type="InterPro" id="IPR030846">
    <property type="entry name" value="DnaG_bac"/>
</dbReference>
<dbReference type="OrthoDB" id="9803773at2"/>
<dbReference type="SUPFAM" id="SSF56731">
    <property type="entry name" value="DNA primase core"/>
    <property type="match status" value="1"/>
</dbReference>
<dbReference type="FunFam" id="3.90.980.10:FF:000001">
    <property type="entry name" value="DNA primase"/>
    <property type="match status" value="1"/>
</dbReference>
<feature type="zinc finger region" description="CHC2-type" evidence="12 14">
    <location>
        <begin position="37"/>
        <end position="61"/>
    </location>
</feature>
<comment type="function">
    <text evidence="12 13">RNA polymerase that catalyzes the synthesis of short RNA molecules used as primers for DNA polymerase during DNA replication.</text>
</comment>
<evidence type="ECO:0000256" key="11">
    <source>
        <dbReference type="ARBA" id="ARBA00023163"/>
    </source>
</evidence>
<evidence type="ECO:0000256" key="6">
    <source>
        <dbReference type="ARBA" id="ARBA00022723"/>
    </source>
</evidence>
<dbReference type="GO" id="GO:0000428">
    <property type="term" value="C:DNA-directed RNA polymerase complex"/>
    <property type="evidence" value="ECO:0007669"/>
    <property type="project" value="UniProtKB-KW"/>
</dbReference>
<dbReference type="InterPro" id="IPR006295">
    <property type="entry name" value="DNA_primase_DnaG"/>
</dbReference>
<dbReference type="SMART" id="SM00766">
    <property type="entry name" value="DnaG_DnaB_bind"/>
    <property type="match status" value="1"/>
</dbReference>
<dbReference type="Pfam" id="PF08278">
    <property type="entry name" value="DnaG_DnaB_bind"/>
    <property type="match status" value="1"/>
</dbReference>
<dbReference type="SUPFAM" id="SSF117023">
    <property type="entry name" value="DNA primase DnaG, C-terminal domain"/>
    <property type="match status" value="1"/>
</dbReference>
<evidence type="ECO:0000256" key="10">
    <source>
        <dbReference type="ARBA" id="ARBA00023125"/>
    </source>
</evidence>
<dbReference type="InterPro" id="IPR050219">
    <property type="entry name" value="DnaG_primase"/>
</dbReference>
<keyword evidence="10 12" id="KW-0238">DNA-binding</keyword>
<dbReference type="EC" id="2.7.7.101" evidence="12"/>
<dbReference type="RefSeq" id="WP_096293334.1">
    <property type="nucleotide sequence ID" value="NZ_LT907782.1"/>
</dbReference>
<dbReference type="Pfam" id="PF13155">
    <property type="entry name" value="Toprim_2"/>
    <property type="match status" value="1"/>
</dbReference>
<dbReference type="InterPro" id="IPR002694">
    <property type="entry name" value="Znf_CHC2"/>
</dbReference>
<evidence type="ECO:0000256" key="9">
    <source>
        <dbReference type="ARBA" id="ARBA00022842"/>
    </source>
</evidence>
<evidence type="ECO:0000256" key="2">
    <source>
        <dbReference type="ARBA" id="ARBA00022515"/>
    </source>
</evidence>
<dbReference type="AlphaFoldDB" id="A0A285BZP9"/>
<dbReference type="InterPro" id="IPR019475">
    <property type="entry name" value="DNA_primase_DnaB-bd"/>
</dbReference>
<dbReference type="GO" id="GO:0003677">
    <property type="term" value="F:DNA binding"/>
    <property type="evidence" value="ECO:0007669"/>
    <property type="project" value="UniProtKB-KW"/>
</dbReference>
<evidence type="ECO:0000256" key="8">
    <source>
        <dbReference type="ARBA" id="ARBA00022833"/>
    </source>
</evidence>